<dbReference type="PANTHER" id="PTHR43763:SF6">
    <property type="entry name" value="XAA-PRO AMINOPEPTIDASE 1"/>
    <property type="match status" value="1"/>
</dbReference>
<dbReference type="InterPro" id="IPR029149">
    <property type="entry name" value="Creatin/AminoP/Spt16_N"/>
</dbReference>
<reference evidence="7 8" key="1">
    <citation type="submission" date="2018-04" db="EMBL/GenBank/DDBJ databases">
        <title>Genomic Encyclopedia of Archaeal and Bacterial Type Strains, Phase II (KMG-II): from individual species to whole genera.</title>
        <authorList>
            <person name="Goeker M."/>
        </authorList>
    </citation>
    <scope>NUCLEOTIDE SEQUENCE [LARGE SCALE GENOMIC DNA]</scope>
    <source>
        <strain evidence="7 8">DSM 28823</strain>
    </source>
</reference>
<dbReference type="EMBL" id="QAAD01000017">
    <property type="protein sequence ID" value="PTN07422.1"/>
    <property type="molecule type" value="Genomic_DNA"/>
</dbReference>
<proteinExistence type="inferred from homology"/>
<evidence type="ECO:0000313" key="7">
    <source>
        <dbReference type="EMBL" id="PTN07422.1"/>
    </source>
</evidence>
<dbReference type="SUPFAM" id="SSF55920">
    <property type="entry name" value="Creatinase/aminopeptidase"/>
    <property type="match status" value="1"/>
</dbReference>
<dbReference type="Pfam" id="PF00557">
    <property type="entry name" value="Peptidase_M24"/>
    <property type="match status" value="1"/>
</dbReference>
<dbReference type="OrthoDB" id="9806388at2"/>
<sequence>MKNRIKERISKLRAEMEKSGIDGWYLSGTDPHQSEYLPDYWQIRNFISGFNGSMGFMAVTQKHAALWTDSRYFLQAADQLKDTGINLMKLRVEGTPSPAKWLGDLLPNKAIIGTDASCMSTAQYQDMQKDLASEQLQLSDCGDLMEAIWTERPQLPADPVFEHDTKYTGQSRLEKIEAIRAVMSTAYCEACLLTALDEIAWTFNLRGNDISFNPVFVSFALITHKHIHLYLNPEKIASTLNTKLTSEGITIKAYQAVYDDLKNINSLLIDPDRTNQALIDAIAPEAQINFQLSAATCLKAIKSDHEISMFRKAMRKDGVAMVKFLHWLYANVGKTAISEYDVLLKLNEFRAQQENFMGPSFHSIVGYNENGAVVHRSVSPETAAAIHAEGILLMDSGGQYLEGTTDITRTVSLSEPSQLAKEDFTLALKGTIGLADLKFPANTAGCNLDLAARQAMWKTGRNYGHGTGHGIGFFLNVHEGPMSIRQEYNNRVIEPGMVLSDEPAFYREGQYGIRTENVIVCKEWQTNEYGHFLQFETLTLCPIDTRLIAKELLSPDEIDWLNNYHKACFEELAPALNNEEKAFLQELTKAI</sequence>
<comment type="caution">
    <text evidence="7">The sequence shown here is derived from an EMBL/GenBank/DDBJ whole genome shotgun (WGS) entry which is preliminary data.</text>
</comment>
<dbReference type="CDD" id="cd01085">
    <property type="entry name" value="APP"/>
    <property type="match status" value="1"/>
</dbReference>
<keyword evidence="7" id="KW-0031">Aminopeptidase</keyword>
<evidence type="ECO:0000259" key="4">
    <source>
        <dbReference type="Pfam" id="PF00557"/>
    </source>
</evidence>
<protein>
    <submittedName>
        <fullName evidence="7">Xaa-Pro aminopeptidase</fullName>
    </submittedName>
</protein>
<accession>A0A2T5BYU3</accession>
<dbReference type="GO" id="GO:0046872">
    <property type="term" value="F:metal ion binding"/>
    <property type="evidence" value="ECO:0007669"/>
    <property type="project" value="UniProtKB-KW"/>
</dbReference>
<evidence type="ECO:0000256" key="3">
    <source>
        <dbReference type="ARBA" id="ARBA00022801"/>
    </source>
</evidence>
<dbReference type="InterPro" id="IPR050422">
    <property type="entry name" value="X-Pro_aminopeptidase_P"/>
</dbReference>
<dbReference type="Gene3D" id="3.40.350.10">
    <property type="entry name" value="Creatinase/prolidase N-terminal domain"/>
    <property type="match status" value="2"/>
</dbReference>
<dbReference type="FunFam" id="3.90.230.10:FF:000009">
    <property type="entry name" value="xaa-Pro aminopeptidase 2"/>
    <property type="match status" value="1"/>
</dbReference>
<gene>
    <name evidence="7" type="ORF">C8N47_11715</name>
</gene>
<keyword evidence="2" id="KW-0479">Metal-binding</keyword>
<feature type="domain" description="Peptidase M24" evidence="4">
    <location>
        <begin position="310"/>
        <end position="523"/>
    </location>
</feature>
<organism evidence="7 8">
    <name type="scientific">Mangrovibacterium marinum</name>
    <dbReference type="NCBI Taxonomy" id="1639118"/>
    <lineage>
        <taxon>Bacteria</taxon>
        <taxon>Pseudomonadati</taxon>
        <taxon>Bacteroidota</taxon>
        <taxon>Bacteroidia</taxon>
        <taxon>Marinilabiliales</taxon>
        <taxon>Prolixibacteraceae</taxon>
        <taxon>Mangrovibacterium</taxon>
    </lineage>
</organism>
<dbReference type="Pfam" id="PF16189">
    <property type="entry name" value="Creatinase_N_2"/>
    <property type="match status" value="1"/>
</dbReference>
<keyword evidence="8" id="KW-1185">Reference proteome</keyword>
<dbReference type="GO" id="GO:0005737">
    <property type="term" value="C:cytoplasm"/>
    <property type="evidence" value="ECO:0007669"/>
    <property type="project" value="UniProtKB-ARBA"/>
</dbReference>
<dbReference type="InterPro" id="IPR033740">
    <property type="entry name" value="Pept_M24B"/>
</dbReference>
<evidence type="ECO:0000256" key="2">
    <source>
        <dbReference type="ARBA" id="ARBA00022723"/>
    </source>
</evidence>
<dbReference type="InterPro" id="IPR036005">
    <property type="entry name" value="Creatinase/aminopeptidase-like"/>
</dbReference>
<dbReference type="Pfam" id="PF16188">
    <property type="entry name" value="Peptidase_M24_C"/>
    <property type="match status" value="1"/>
</dbReference>
<feature type="domain" description="Peptidase M24 C-terminal" evidence="6">
    <location>
        <begin position="532"/>
        <end position="591"/>
    </location>
</feature>
<dbReference type="Proteomes" id="UP000243525">
    <property type="component" value="Unassembled WGS sequence"/>
</dbReference>
<evidence type="ECO:0000256" key="1">
    <source>
        <dbReference type="ARBA" id="ARBA00008766"/>
    </source>
</evidence>
<feature type="domain" description="Creatinase N-terminal" evidence="5">
    <location>
        <begin position="8"/>
        <end position="147"/>
    </location>
</feature>
<dbReference type="RefSeq" id="WP_107823259.1">
    <property type="nucleotide sequence ID" value="NZ_OY782574.1"/>
</dbReference>
<dbReference type="SUPFAM" id="SSF53092">
    <property type="entry name" value="Creatinase/prolidase N-terminal domain"/>
    <property type="match status" value="1"/>
</dbReference>
<dbReference type="Pfam" id="PF01321">
    <property type="entry name" value="Creatinase_N"/>
    <property type="match status" value="1"/>
</dbReference>
<dbReference type="GO" id="GO:0070006">
    <property type="term" value="F:metalloaminopeptidase activity"/>
    <property type="evidence" value="ECO:0007669"/>
    <property type="project" value="InterPro"/>
</dbReference>
<dbReference type="Gene3D" id="3.90.230.10">
    <property type="entry name" value="Creatinase/methionine aminopeptidase superfamily"/>
    <property type="match status" value="1"/>
</dbReference>
<evidence type="ECO:0000259" key="6">
    <source>
        <dbReference type="Pfam" id="PF16188"/>
    </source>
</evidence>
<dbReference type="InterPro" id="IPR032416">
    <property type="entry name" value="Peptidase_M24_C"/>
</dbReference>
<keyword evidence="3" id="KW-0378">Hydrolase</keyword>
<keyword evidence="7" id="KW-0645">Protease</keyword>
<comment type="similarity">
    <text evidence="1">Belongs to the peptidase M24B family.</text>
</comment>
<evidence type="ECO:0000313" key="8">
    <source>
        <dbReference type="Proteomes" id="UP000243525"/>
    </source>
</evidence>
<dbReference type="PANTHER" id="PTHR43763">
    <property type="entry name" value="XAA-PRO AMINOPEPTIDASE 1"/>
    <property type="match status" value="1"/>
</dbReference>
<dbReference type="InterPro" id="IPR000994">
    <property type="entry name" value="Pept_M24"/>
</dbReference>
<evidence type="ECO:0000259" key="5">
    <source>
        <dbReference type="Pfam" id="PF01321"/>
    </source>
</evidence>
<name>A0A2T5BYU3_9BACT</name>
<dbReference type="InterPro" id="IPR000587">
    <property type="entry name" value="Creatinase_N"/>
</dbReference>
<dbReference type="AlphaFoldDB" id="A0A2T5BYU3"/>